<protein>
    <submittedName>
        <fullName evidence="1">Putative motility protein</fullName>
    </submittedName>
</protein>
<reference evidence="2" key="1">
    <citation type="submission" date="2016-10" db="EMBL/GenBank/DDBJ databases">
        <authorList>
            <person name="Varghese N."/>
            <person name="Submissions S."/>
        </authorList>
    </citation>
    <scope>NUCLEOTIDE SEQUENCE [LARGE SCALE GENOMIC DNA]</scope>
    <source>
        <strain evidence="2">CGMCC 1.4250</strain>
    </source>
</reference>
<name>A0A1I4P7H4_9BACI</name>
<organism evidence="1 2">
    <name type="scientific">Gracilibacillus orientalis</name>
    <dbReference type="NCBI Taxonomy" id="334253"/>
    <lineage>
        <taxon>Bacteria</taxon>
        <taxon>Bacillati</taxon>
        <taxon>Bacillota</taxon>
        <taxon>Bacilli</taxon>
        <taxon>Bacillales</taxon>
        <taxon>Bacillaceae</taxon>
        <taxon>Gracilibacillus</taxon>
    </lineage>
</organism>
<evidence type="ECO:0000313" key="1">
    <source>
        <dbReference type="EMBL" id="SFM23497.1"/>
    </source>
</evidence>
<dbReference type="STRING" id="334253.SAMN04487943_110108"/>
<dbReference type="AlphaFoldDB" id="A0A1I4P7H4"/>
<dbReference type="Pfam" id="PF14070">
    <property type="entry name" value="YjfB_motility"/>
    <property type="match status" value="1"/>
</dbReference>
<dbReference type="RefSeq" id="WP_091484884.1">
    <property type="nucleotide sequence ID" value="NZ_FOTR01000010.1"/>
</dbReference>
<dbReference type="OrthoDB" id="1924973at2"/>
<proteinExistence type="predicted"/>
<dbReference type="InterPro" id="IPR025906">
    <property type="entry name" value="YjfB_motility"/>
</dbReference>
<sequence length="58" mass="6265">MDVAAMSVVMNQAQVKQQASISVMDKALNNAETQSNNLIKMMESSMQPHLGSNVDIKG</sequence>
<gene>
    <name evidence="1" type="ORF">SAMN04487943_110108</name>
</gene>
<accession>A0A1I4P7H4</accession>
<dbReference type="EMBL" id="FOTR01000010">
    <property type="protein sequence ID" value="SFM23497.1"/>
    <property type="molecule type" value="Genomic_DNA"/>
</dbReference>
<dbReference type="Proteomes" id="UP000198565">
    <property type="component" value="Unassembled WGS sequence"/>
</dbReference>
<evidence type="ECO:0000313" key="2">
    <source>
        <dbReference type="Proteomes" id="UP000198565"/>
    </source>
</evidence>
<keyword evidence="2" id="KW-1185">Reference proteome</keyword>